<dbReference type="InterPro" id="IPR018940">
    <property type="entry name" value="EF-1_beta_acid_region_euk"/>
</dbReference>
<dbReference type="InterPro" id="IPR036219">
    <property type="entry name" value="eEF-1beta-like_sf"/>
</dbReference>
<dbReference type="CDD" id="cd00292">
    <property type="entry name" value="EF1B"/>
    <property type="match status" value="1"/>
</dbReference>
<evidence type="ECO:0000256" key="9">
    <source>
        <dbReference type="ARBA" id="ARBA00022917"/>
    </source>
</evidence>
<evidence type="ECO:0000259" key="16">
    <source>
        <dbReference type="SMART" id="SM01182"/>
    </source>
</evidence>
<dbReference type="GO" id="GO:0006260">
    <property type="term" value="P:DNA replication"/>
    <property type="evidence" value="ECO:0007669"/>
    <property type="project" value="UniProtKB-KW"/>
</dbReference>
<accession>A0A010QZV7</accession>
<dbReference type="Gene3D" id="1.20.58.1030">
    <property type="match status" value="1"/>
</dbReference>
<protein>
    <recommendedName>
        <fullName evidence="5">DNA replication complex GINS protein PSF1</fullName>
    </recommendedName>
    <alternativeName>
        <fullName evidence="11">DNA replication complex GINS protein psf1</fullName>
    </alternativeName>
    <alternativeName>
        <fullName evidence="6">Elongation factor 1-beta</fullName>
    </alternativeName>
</protein>
<keyword evidence="18" id="KW-1185">Reference proteome</keyword>
<comment type="similarity">
    <text evidence="4 12">Belongs to the EF-1-beta/EF-1-delta family.</text>
</comment>
<evidence type="ECO:0000256" key="11">
    <source>
        <dbReference type="ARBA" id="ARBA00067388"/>
    </source>
</evidence>
<evidence type="ECO:0000256" key="4">
    <source>
        <dbReference type="ARBA" id="ARBA00007411"/>
    </source>
</evidence>
<dbReference type="SMART" id="SM01182">
    <property type="entry name" value="EF-1_beta_acid"/>
    <property type="match status" value="1"/>
</dbReference>
<feature type="domain" description="Elongation factor 1 beta central acidic region eukaryote" evidence="16">
    <location>
        <begin position="107"/>
        <end position="134"/>
    </location>
</feature>
<dbReference type="AlphaFoldDB" id="A0A010QZV7"/>
<gene>
    <name evidence="17" type="ORF">CFIO01_12823</name>
</gene>
<dbReference type="eggNOG" id="KOG3303">
    <property type="taxonomic scope" value="Eukaryota"/>
</dbReference>
<dbReference type="SUPFAM" id="SSF47616">
    <property type="entry name" value="GST C-terminal domain-like"/>
    <property type="match status" value="1"/>
</dbReference>
<dbReference type="SUPFAM" id="SSF158573">
    <property type="entry name" value="GINS helical bundle-like"/>
    <property type="match status" value="1"/>
</dbReference>
<dbReference type="Gene3D" id="3.30.70.60">
    <property type="match status" value="1"/>
</dbReference>
<dbReference type="Proteomes" id="UP000020467">
    <property type="component" value="Unassembled WGS sequence"/>
</dbReference>
<evidence type="ECO:0000256" key="7">
    <source>
        <dbReference type="ARBA" id="ARBA00022705"/>
    </source>
</evidence>
<dbReference type="GO" id="GO:0005829">
    <property type="term" value="C:cytosol"/>
    <property type="evidence" value="ECO:0007669"/>
    <property type="project" value="TreeGrafter"/>
</dbReference>
<dbReference type="OrthoDB" id="10252587at2759"/>
<evidence type="ECO:0000256" key="8">
    <source>
        <dbReference type="ARBA" id="ARBA00022768"/>
    </source>
</evidence>
<keyword evidence="8 12" id="KW-0251">Elongation factor</keyword>
<dbReference type="InterPro" id="IPR001326">
    <property type="entry name" value="Transl_elong_EF1B_B/D_CS"/>
</dbReference>
<proteinExistence type="inferred from homology"/>
<evidence type="ECO:0000256" key="5">
    <source>
        <dbReference type="ARBA" id="ARBA00015143"/>
    </source>
</evidence>
<organism evidence="17 18">
    <name type="scientific">Colletotrichum fioriniae PJ7</name>
    <dbReference type="NCBI Taxonomy" id="1445577"/>
    <lineage>
        <taxon>Eukaryota</taxon>
        <taxon>Fungi</taxon>
        <taxon>Dikarya</taxon>
        <taxon>Ascomycota</taxon>
        <taxon>Pezizomycotina</taxon>
        <taxon>Sordariomycetes</taxon>
        <taxon>Hypocreomycetidae</taxon>
        <taxon>Glomerellales</taxon>
        <taxon>Glomerellaceae</taxon>
        <taxon>Colletotrichum</taxon>
        <taxon>Colletotrichum acutatum species complex</taxon>
    </lineage>
</organism>
<dbReference type="InterPro" id="IPR014717">
    <property type="entry name" value="Transl_elong_EF1B/ribsomal_bS6"/>
</dbReference>
<evidence type="ECO:0000313" key="18">
    <source>
        <dbReference type="Proteomes" id="UP000020467"/>
    </source>
</evidence>
<dbReference type="PANTHER" id="PTHR11595:SF21">
    <property type="entry name" value="ELONGATION FACTOR 1-BETA"/>
    <property type="match status" value="1"/>
</dbReference>
<dbReference type="InterPro" id="IPR005339">
    <property type="entry name" value="GINS_Psf1"/>
</dbReference>
<dbReference type="Pfam" id="PF00736">
    <property type="entry name" value="EF1_GNE"/>
    <property type="match status" value="1"/>
</dbReference>
<evidence type="ECO:0000313" key="17">
    <source>
        <dbReference type="EMBL" id="EXF73486.1"/>
    </source>
</evidence>
<dbReference type="SUPFAM" id="SSF54984">
    <property type="entry name" value="eEF-1beta-like"/>
    <property type="match status" value="1"/>
</dbReference>
<evidence type="ECO:0000256" key="1">
    <source>
        <dbReference type="ARBA" id="ARBA00002340"/>
    </source>
</evidence>
<evidence type="ECO:0000256" key="12">
    <source>
        <dbReference type="RuleBase" id="RU003791"/>
    </source>
</evidence>
<comment type="function">
    <text evidence="1">The GINS complex plays an essential role in the initiation of DNA replication.</text>
</comment>
<reference evidence="17 18" key="1">
    <citation type="submission" date="2014-02" db="EMBL/GenBank/DDBJ databases">
        <title>The genome sequence of Colletotrichum fioriniae PJ7.</title>
        <authorList>
            <person name="Baroncelli R."/>
            <person name="Thon M.R."/>
        </authorList>
    </citation>
    <scope>NUCLEOTIDE SEQUENCE [LARGE SCALE GENOMIC DNA]</scope>
    <source>
        <strain evidence="17 18">PJ7</strain>
    </source>
</reference>
<keyword evidence="10" id="KW-0539">Nucleus</keyword>
<keyword evidence="7" id="KW-0235">DNA replication</keyword>
<comment type="caution">
    <text evidence="17">The sequence shown here is derived from an EMBL/GenBank/DDBJ whole genome shotgun (WGS) entry which is preliminary data.</text>
</comment>
<dbReference type="GO" id="GO:0003746">
    <property type="term" value="F:translation elongation factor activity"/>
    <property type="evidence" value="ECO:0007669"/>
    <property type="project" value="UniProtKB-KW"/>
</dbReference>
<evidence type="ECO:0000256" key="13">
    <source>
        <dbReference type="SAM" id="Coils"/>
    </source>
</evidence>
<evidence type="ECO:0000256" key="6">
    <source>
        <dbReference type="ARBA" id="ARBA00017600"/>
    </source>
</evidence>
<dbReference type="CDD" id="cd11710">
    <property type="entry name" value="GINS_A_psf1"/>
    <property type="match status" value="1"/>
</dbReference>
<evidence type="ECO:0000256" key="10">
    <source>
        <dbReference type="ARBA" id="ARBA00023242"/>
    </source>
</evidence>
<dbReference type="PROSITE" id="PS00825">
    <property type="entry name" value="EF1BD_2"/>
    <property type="match status" value="1"/>
</dbReference>
<sequence length="626" mass="68709">MGFADLLTDAGAAMLNSWLTTRSYIVGSTPSQADVATFKALQSAPDAEKYPHAARWYKHIASYESDFATLPGDASKSYSVYGPEATELPVNPAKAPAAEEDEDDVDLFGSDDEEEDAEAARIREERLAEYKKKKDNKPKLAAKSVVTMDVKPWDDETDMAALEAGVRAIEHDGLVWGASKLVPVGFGIKKLQINLVVEDEKISLSDLEEEIAELEDYVQSVDIAAMQKLILTRKVMAQETQQFLAPTKAASFVAQRLQACNANVDTRRASRSNTTSPHSLVQPGFLSVKMYGDLGNKLVQHAKRTQNLSHLPAYQAEIVRAVTREVRDLEKDVTEVLEPFQGSFDPTTNQATACTVLVNYLSMRRNKRCVLAYHRTRTDKLEELAWKGVDVLDLAGQQVRGNAGSSTGGPNGNADGPTSSLSPQEEEYVRQYGDLLAAYKGQWTDIDLTGSLEPPRDLFIDVRVLKDAGEIQTEYGAINLTKNSQFYLMPIKRPRPGWLTSESQDNDAKRNVSSYLPFLEICGARVQGGVPLPAKQLGAMRQDHASISTCEQYSAGTSRGTRGAHMQFQGAVSDRAREKRPSGTGDFSLAMDQSNVIANMKPGPEQHGGQDLHRGRLPMRPALGQI</sequence>
<keyword evidence="13" id="KW-0175">Coiled coil</keyword>
<dbReference type="KEGG" id="cfj:CFIO01_12823"/>
<dbReference type="InterPro" id="IPR036282">
    <property type="entry name" value="Glutathione-S-Trfase_C_sf"/>
</dbReference>
<dbReference type="Pfam" id="PF10587">
    <property type="entry name" value="EF-1_beta_acid"/>
    <property type="match status" value="1"/>
</dbReference>
<feature type="region of interest" description="Disordered" evidence="14">
    <location>
        <begin position="89"/>
        <end position="109"/>
    </location>
</feature>
<dbReference type="GO" id="GO:0000811">
    <property type="term" value="C:GINS complex"/>
    <property type="evidence" value="ECO:0007669"/>
    <property type="project" value="InterPro"/>
</dbReference>
<evidence type="ECO:0000256" key="2">
    <source>
        <dbReference type="ARBA" id="ARBA00004123"/>
    </source>
</evidence>
<evidence type="ECO:0000256" key="14">
    <source>
        <dbReference type="SAM" id="MobiDB-lite"/>
    </source>
</evidence>
<name>A0A010QZV7_9PEZI</name>
<dbReference type="InterPro" id="IPR036224">
    <property type="entry name" value="GINS_bundle-like_dom_sf"/>
</dbReference>
<dbReference type="FunFam" id="1.20.1050.130:FF:000001">
    <property type="entry name" value="Putative Elongation factor 1-beta"/>
    <property type="match status" value="1"/>
</dbReference>
<feature type="region of interest" description="Disordered" evidence="14">
    <location>
        <begin position="570"/>
        <end position="589"/>
    </location>
</feature>
<dbReference type="CDD" id="cd10308">
    <property type="entry name" value="GST_C_eEF1b_like"/>
    <property type="match status" value="1"/>
</dbReference>
<dbReference type="SMART" id="SM00888">
    <property type="entry name" value="EF1_GNE"/>
    <property type="match status" value="1"/>
</dbReference>
<dbReference type="Gene3D" id="1.20.1050.130">
    <property type="match status" value="1"/>
</dbReference>
<dbReference type="HOGENOM" id="CLU_436778_0_0_1"/>
<dbReference type="InterPro" id="IPR021151">
    <property type="entry name" value="GINS_A"/>
</dbReference>
<dbReference type="Pfam" id="PF05916">
    <property type="entry name" value="Sld5"/>
    <property type="match status" value="1"/>
</dbReference>
<dbReference type="STRING" id="1445577.A0A010QZV7"/>
<dbReference type="PROSITE" id="PS00824">
    <property type="entry name" value="EF1BD_1"/>
    <property type="match status" value="1"/>
</dbReference>
<feature type="compositionally biased region" description="Acidic residues" evidence="14">
    <location>
        <begin position="98"/>
        <end position="109"/>
    </location>
</feature>
<dbReference type="GO" id="GO:0005853">
    <property type="term" value="C:eukaryotic translation elongation factor 1 complex"/>
    <property type="evidence" value="ECO:0007669"/>
    <property type="project" value="InterPro"/>
</dbReference>
<dbReference type="GO" id="GO:0005085">
    <property type="term" value="F:guanyl-nucleotide exchange factor activity"/>
    <property type="evidence" value="ECO:0007669"/>
    <property type="project" value="TreeGrafter"/>
</dbReference>
<feature type="domain" description="Translation elongation factor EF1B beta/delta subunit guanine nucleotide exchange" evidence="15">
    <location>
        <begin position="143"/>
        <end position="229"/>
    </location>
</feature>
<dbReference type="FunFam" id="1.20.58.1030:FF:000003">
    <property type="entry name" value="DNA replication complex GINS protein PSF1"/>
    <property type="match status" value="1"/>
</dbReference>
<evidence type="ECO:0000259" key="15">
    <source>
        <dbReference type="SMART" id="SM00888"/>
    </source>
</evidence>
<comment type="similarity">
    <text evidence="3">Belongs to the GINS1/PSF1 family.</text>
</comment>
<dbReference type="InterPro" id="IPR049720">
    <property type="entry name" value="EF1B_bsu/dsu"/>
</dbReference>
<feature type="coiled-coil region" evidence="13">
    <location>
        <begin position="197"/>
        <end position="224"/>
    </location>
</feature>
<keyword evidence="9 12" id="KW-0648">Protein biosynthesis</keyword>
<comment type="subcellular location">
    <subcellularLocation>
        <location evidence="2">Nucleus</location>
    </subcellularLocation>
</comment>
<dbReference type="FunFam" id="3.30.70.60:FF:000001">
    <property type="entry name" value="Elongation factor 1-beta 1 like"/>
    <property type="match status" value="1"/>
</dbReference>
<dbReference type="EMBL" id="JARH01001054">
    <property type="protein sequence ID" value="EXF73486.1"/>
    <property type="molecule type" value="Genomic_DNA"/>
</dbReference>
<dbReference type="InterPro" id="IPR014038">
    <property type="entry name" value="EF1B_bsu/dsu_GNE"/>
</dbReference>
<dbReference type="eggNOG" id="KOG1668">
    <property type="taxonomic scope" value="Eukaryota"/>
</dbReference>
<feature type="region of interest" description="Disordered" evidence="14">
    <location>
        <begin position="399"/>
        <end position="425"/>
    </location>
</feature>
<evidence type="ECO:0000256" key="3">
    <source>
        <dbReference type="ARBA" id="ARBA00006677"/>
    </source>
</evidence>
<dbReference type="PANTHER" id="PTHR11595">
    <property type="entry name" value="EF-HAND AND COILED-COIL DOMAIN-CONTAINING FAMILY MEMBER"/>
    <property type="match status" value="1"/>
</dbReference>